<dbReference type="AlphaFoldDB" id="A0A9D1H4T9"/>
<evidence type="ECO:0000313" key="3">
    <source>
        <dbReference type="Proteomes" id="UP000824160"/>
    </source>
</evidence>
<evidence type="ECO:0000256" key="1">
    <source>
        <dbReference type="SAM" id="SignalP"/>
    </source>
</evidence>
<reference evidence="2" key="2">
    <citation type="journal article" date="2021" name="PeerJ">
        <title>Extensive microbial diversity within the chicken gut microbiome revealed by metagenomics and culture.</title>
        <authorList>
            <person name="Gilroy R."/>
            <person name="Ravi A."/>
            <person name="Getino M."/>
            <person name="Pursley I."/>
            <person name="Horton D.L."/>
            <person name="Alikhan N.F."/>
            <person name="Baker D."/>
            <person name="Gharbi K."/>
            <person name="Hall N."/>
            <person name="Watson M."/>
            <person name="Adriaenssens E.M."/>
            <person name="Foster-Nyarko E."/>
            <person name="Jarju S."/>
            <person name="Secka A."/>
            <person name="Antonio M."/>
            <person name="Oren A."/>
            <person name="Chaudhuri R.R."/>
            <person name="La Ragione R."/>
            <person name="Hildebrand F."/>
            <person name="Pallen M.J."/>
        </authorList>
    </citation>
    <scope>NUCLEOTIDE SEQUENCE</scope>
    <source>
        <strain evidence="2">ChiBcec7-5410</strain>
    </source>
</reference>
<feature type="chain" id="PRO_5039630774" evidence="1">
    <location>
        <begin position="30"/>
        <end position="46"/>
    </location>
</feature>
<name>A0A9D1H4T9_9FIRM</name>
<comment type="caution">
    <text evidence="2">The sequence shown here is derived from an EMBL/GenBank/DDBJ whole genome shotgun (WGS) entry which is preliminary data.</text>
</comment>
<keyword evidence="1" id="KW-0732">Signal</keyword>
<feature type="signal peptide" evidence="1">
    <location>
        <begin position="1"/>
        <end position="29"/>
    </location>
</feature>
<organism evidence="2 3">
    <name type="scientific">Candidatus Faecivivens stercoripullorum</name>
    <dbReference type="NCBI Taxonomy" id="2840805"/>
    <lineage>
        <taxon>Bacteria</taxon>
        <taxon>Bacillati</taxon>
        <taxon>Bacillota</taxon>
        <taxon>Clostridia</taxon>
        <taxon>Eubacteriales</taxon>
        <taxon>Oscillospiraceae</taxon>
        <taxon>Oscillospiraceae incertae sedis</taxon>
        <taxon>Candidatus Faecivivens</taxon>
    </lineage>
</organism>
<evidence type="ECO:0000313" key="2">
    <source>
        <dbReference type="EMBL" id="HIT93920.1"/>
    </source>
</evidence>
<dbReference type="EMBL" id="DVLW01000050">
    <property type="protein sequence ID" value="HIT93920.1"/>
    <property type="molecule type" value="Genomic_DNA"/>
</dbReference>
<accession>A0A9D1H4T9</accession>
<gene>
    <name evidence="2" type="ORF">IAC43_01920</name>
</gene>
<proteinExistence type="predicted"/>
<dbReference type="Proteomes" id="UP000824160">
    <property type="component" value="Unassembled WGS sequence"/>
</dbReference>
<reference evidence="2" key="1">
    <citation type="submission" date="2020-10" db="EMBL/GenBank/DDBJ databases">
        <authorList>
            <person name="Gilroy R."/>
        </authorList>
    </citation>
    <scope>NUCLEOTIDE SEQUENCE</scope>
    <source>
        <strain evidence="2">ChiBcec7-5410</strain>
    </source>
</reference>
<sequence>MKKNWYKGVTATAITLAMAGAAFTVPSMAIDYDLVNGDVYFEGTQS</sequence>
<protein>
    <submittedName>
        <fullName evidence="2">Uncharacterized protein</fullName>
    </submittedName>
</protein>
<feature type="non-terminal residue" evidence="2">
    <location>
        <position position="46"/>
    </location>
</feature>